<evidence type="ECO:0000313" key="3">
    <source>
        <dbReference type="Proteomes" id="UP001433268"/>
    </source>
</evidence>
<organism evidence="2 3">
    <name type="scientific">Apiospora hydei</name>
    <dbReference type="NCBI Taxonomy" id="1337664"/>
    <lineage>
        <taxon>Eukaryota</taxon>
        <taxon>Fungi</taxon>
        <taxon>Dikarya</taxon>
        <taxon>Ascomycota</taxon>
        <taxon>Pezizomycotina</taxon>
        <taxon>Sordariomycetes</taxon>
        <taxon>Xylariomycetidae</taxon>
        <taxon>Amphisphaeriales</taxon>
        <taxon>Apiosporaceae</taxon>
        <taxon>Apiospora</taxon>
    </lineage>
</organism>
<comment type="caution">
    <text evidence="2">The sequence shown here is derived from an EMBL/GenBank/DDBJ whole genome shotgun (WGS) entry which is preliminary data.</text>
</comment>
<name>A0ABR1X9K3_9PEZI</name>
<sequence length="511" mass="58066">MAWPNLYTLSFWAIIVAWWYATWCDHWKGSHARTRARVDYARCAELHNKILDLGTRKQLALGDGSNNPNPTKPQVRQHPNWFEHWGKRAEAVRHMLSPDLVAFLEQAGYAGDGHSFFYYANGIASPEVMFATQAAGMAEDPADWTRYVTLYSANLLASHPDGLVFDQKKGLAVMQMDIMDGFVTQNGRQKWYPLEVVLGQWLDMIEMRKIVAVAEGARTRSEKFDPWTIVGYSERQFEETLEVWEQLLSAIETRIPNYTRSNDSATLFDDSEIDLEDAGVLPGFVSKFVAKARRPAFNHIAPGLGLRDSESFAFQQPFRAVPLVYLYNRPEHPGSPKIQFPILLFASSEDLTYDAPPSSGDESIYNQNDVPLPFEKPWSQVRSYPAGLYFTRTDQGDQNVFEDGVQLVLPFGIGGRGYARTADGARFGENLEAKHDQPEGHDSHHELFQLGYSPFVASHKVRLVQVLRVWVGLVESGAWQVGPEGVLGGMEKWREADTWWHWKKYVVPMSW</sequence>
<dbReference type="Proteomes" id="UP001433268">
    <property type="component" value="Unassembled WGS sequence"/>
</dbReference>
<accession>A0ABR1X9K3</accession>
<evidence type="ECO:0000256" key="1">
    <source>
        <dbReference type="SAM" id="SignalP"/>
    </source>
</evidence>
<keyword evidence="1" id="KW-0732">Signal</keyword>
<dbReference type="EMBL" id="JAQQWN010000002">
    <property type="protein sequence ID" value="KAK8093340.1"/>
    <property type="molecule type" value="Genomic_DNA"/>
</dbReference>
<evidence type="ECO:0000313" key="2">
    <source>
        <dbReference type="EMBL" id="KAK8093340.1"/>
    </source>
</evidence>
<protein>
    <submittedName>
        <fullName evidence="2">Uncharacterized protein</fullName>
    </submittedName>
</protein>
<dbReference type="RefSeq" id="XP_066674113.1">
    <property type="nucleotide sequence ID" value="XM_066804340.1"/>
</dbReference>
<reference evidence="2 3" key="1">
    <citation type="submission" date="2023-01" db="EMBL/GenBank/DDBJ databases">
        <title>Analysis of 21 Apiospora genomes using comparative genomics revels a genus with tremendous synthesis potential of carbohydrate active enzymes and secondary metabolites.</title>
        <authorList>
            <person name="Sorensen T."/>
        </authorList>
    </citation>
    <scope>NUCLEOTIDE SEQUENCE [LARGE SCALE GENOMIC DNA]</scope>
    <source>
        <strain evidence="2 3">CBS 114990</strain>
    </source>
</reference>
<proteinExistence type="predicted"/>
<feature type="signal peptide" evidence="1">
    <location>
        <begin position="1"/>
        <end position="24"/>
    </location>
</feature>
<gene>
    <name evidence="2" type="ORF">PG997_000025</name>
</gene>
<keyword evidence="3" id="KW-1185">Reference proteome</keyword>
<dbReference type="GeneID" id="92037400"/>
<feature type="chain" id="PRO_5045476828" evidence="1">
    <location>
        <begin position="25"/>
        <end position="511"/>
    </location>
</feature>